<feature type="domain" description="Acyl-CoA dehydrogenase/oxidase C-terminal" evidence="2">
    <location>
        <begin position="207"/>
        <end position="334"/>
    </location>
</feature>
<dbReference type="InterPro" id="IPR036250">
    <property type="entry name" value="AcylCo_DH-like_C"/>
</dbReference>
<dbReference type="PANTHER" id="PTHR43884:SF12">
    <property type="entry name" value="ISOVALERYL-COA DEHYDROGENASE, MITOCHONDRIAL-RELATED"/>
    <property type="match status" value="1"/>
</dbReference>
<evidence type="ECO:0000259" key="2">
    <source>
        <dbReference type="Pfam" id="PF00441"/>
    </source>
</evidence>
<proteinExistence type="predicted"/>
<name>A0A848K3N4_9NOCA</name>
<gene>
    <name evidence="3" type="ORF">FGL95_01715</name>
</gene>
<reference evidence="3 4" key="1">
    <citation type="submission" date="2019-05" db="EMBL/GenBank/DDBJ databases">
        <authorList>
            <person name="Lee S.D."/>
        </authorList>
    </citation>
    <scope>NUCLEOTIDE SEQUENCE [LARGE SCALE GENOMIC DNA]</scope>
    <source>
        <strain evidence="3 4">YC2-7</strain>
    </source>
</reference>
<reference evidence="3 4" key="2">
    <citation type="submission" date="2020-06" db="EMBL/GenBank/DDBJ databases">
        <title>Antribacter stalactiti gen. nov., sp. nov., a new member of the family Nacardiaceae isolated from a cave.</title>
        <authorList>
            <person name="Kim I.S."/>
        </authorList>
    </citation>
    <scope>NUCLEOTIDE SEQUENCE [LARGE SCALE GENOMIC DNA]</scope>
    <source>
        <strain evidence="3 4">YC2-7</strain>
    </source>
</reference>
<dbReference type="InterPro" id="IPR006089">
    <property type="entry name" value="Acyl-CoA_DH_CS"/>
</dbReference>
<dbReference type="RefSeq" id="WP_169584446.1">
    <property type="nucleotide sequence ID" value="NZ_VCQU01000001.1"/>
</dbReference>
<dbReference type="Pfam" id="PF00441">
    <property type="entry name" value="Acyl-CoA_dh_1"/>
    <property type="match status" value="1"/>
</dbReference>
<accession>A0A848K3N4</accession>
<sequence length="348" mass="37078">MSSTRFSVDVVAPLVERHEKTLTADDLTRVMDEAGHIGLLASDTGDGLWGSSGSFESTVDTLRSVAAVNGGVAFGLHRQALGTWLRARLGLADTNVATAVSLLGHYGMGRHALPRLLGGRELDDTDSALLTDYFDLAAHSRVVVGSVWKSLLAAGFDGENIVWHVVDRHDCTVETRRHSHGFDELETATVSCAGAAVAATDTAAYVEALYLDHLGMTAIAAGLVDHSLSLARAYARVRRQGGKTIEEFPAVAQMLGNISSTARSARHYLAGFAAKRPGAEPFAELCGVRSTFHLACCVATNNGMQVLGGRGYMQDEGLEKLVRDANALRLLGGTPVELSMFVAEWERA</sequence>
<dbReference type="AlphaFoldDB" id="A0A848K3N4"/>
<protein>
    <submittedName>
        <fullName evidence="3">Acyl-CoA dehydrogenase</fullName>
    </submittedName>
</protein>
<evidence type="ECO:0000256" key="1">
    <source>
        <dbReference type="ARBA" id="ARBA00022630"/>
    </source>
</evidence>
<dbReference type="Proteomes" id="UP000535543">
    <property type="component" value="Unassembled WGS sequence"/>
</dbReference>
<evidence type="ECO:0000313" key="4">
    <source>
        <dbReference type="Proteomes" id="UP000535543"/>
    </source>
</evidence>
<organism evidence="3 4">
    <name type="scientific">Antrihabitans stalactiti</name>
    <dbReference type="NCBI Taxonomy" id="2584121"/>
    <lineage>
        <taxon>Bacteria</taxon>
        <taxon>Bacillati</taxon>
        <taxon>Actinomycetota</taxon>
        <taxon>Actinomycetes</taxon>
        <taxon>Mycobacteriales</taxon>
        <taxon>Nocardiaceae</taxon>
        <taxon>Antrihabitans</taxon>
    </lineage>
</organism>
<comment type="caution">
    <text evidence="3">The sequence shown here is derived from an EMBL/GenBank/DDBJ whole genome shotgun (WGS) entry which is preliminary data.</text>
</comment>
<dbReference type="SUPFAM" id="SSF47203">
    <property type="entry name" value="Acyl-CoA dehydrogenase C-terminal domain-like"/>
    <property type="match status" value="1"/>
</dbReference>
<dbReference type="InterPro" id="IPR009075">
    <property type="entry name" value="AcylCo_DH/oxidase_C"/>
</dbReference>
<dbReference type="PROSITE" id="PS00073">
    <property type="entry name" value="ACYL_COA_DH_2"/>
    <property type="match status" value="1"/>
</dbReference>
<keyword evidence="1" id="KW-0285">Flavoprotein</keyword>
<dbReference type="EMBL" id="VCQU01000001">
    <property type="protein sequence ID" value="NMN93755.1"/>
    <property type="molecule type" value="Genomic_DNA"/>
</dbReference>
<dbReference type="Gene3D" id="1.20.140.10">
    <property type="entry name" value="Butyryl-CoA Dehydrogenase, subunit A, domain 3"/>
    <property type="match status" value="1"/>
</dbReference>
<dbReference type="PANTHER" id="PTHR43884">
    <property type="entry name" value="ACYL-COA DEHYDROGENASE"/>
    <property type="match status" value="1"/>
</dbReference>
<keyword evidence="4" id="KW-1185">Reference proteome</keyword>
<evidence type="ECO:0000313" key="3">
    <source>
        <dbReference type="EMBL" id="NMN93755.1"/>
    </source>
</evidence>
<dbReference type="GO" id="GO:0003995">
    <property type="term" value="F:acyl-CoA dehydrogenase activity"/>
    <property type="evidence" value="ECO:0007669"/>
    <property type="project" value="InterPro"/>
</dbReference>